<protein>
    <submittedName>
        <fullName evidence="1">Uncharacterized protein</fullName>
    </submittedName>
</protein>
<dbReference type="SUPFAM" id="SSF53649">
    <property type="entry name" value="Alkaline phosphatase-like"/>
    <property type="match status" value="1"/>
</dbReference>
<dbReference type="FunFam" id="3.40.720.10:FF:000017">
    <property type="entry name" value="Predicted protein"/>
    <property type="match status" value="1"/>
</dbReference>
<dbReference type="CDD" id="cd16021">
    <property type="entry name" value="ALP_like"/>
    <property type="match status" value="1"/>
</dbReference>
<dbReference type="Pfam" id="PF02995">
    <property type="entry name" value="DUF229"/>
    <property type="match status" value="1"/>
</dbReference>
<dbReference type="PANTHER" id="PTHR10974">
    <property type="entry name" value="FI08016P-RELATED"/>
    <property type="match status" value="1"/>
</dbReference>
<gene>
    <name evidence="1" type="ORF">OFUS_LOCUS12716</name>
</gene>
<dbReference type="InterPro" id="IPR017850">
    <property type="entry name" value="Alkaline_phosphatase_core_sf"/>
</dbReference>
<name>A0A8J1XVQ0_OWEFU</name>
<evidence type="ECO:0000313" key="2">
    <source>
        <dbReference type="Proteomes" id="UP000749559"/>
    </source>
</evidence>
<accession>A0A8J1XVQ0</accession>
<feature type="non-terminal residue" evidence="1">
    <location>
        <position position="1"/>
    </location>
</feature>
<dbReference type="OrthoDB" id="413313at2759"/>
<dbReference type="EMBL" id="CAIIXF020000006">
    <property type="protein sequence ID" value="CAH1786915.1"/>
    <property type="molecule type" value="Genomic_DNA"/>
</dbReference>
<dbReference type="InterPro" id="IPR004245">
    <property type="entry name" value="DUF229"/>
</dbReference>
<dbReference type="GO" id="GO:0005615">
    <property type="term" value="C:extracellular space"/>
    <property type="evidence" value="ECO:0007669"/>
    <property type="project" value="TreeGrafter"/>
</dbReference>
<dbReference type="AlphaFoldDB" id="A0A8J1XVQ0"/>
<keyword evidence="2" id="KW-1185">Reference proteome</keyword>
<dbReference type="PANTHER" id="PTHR10974:SF1">
    <property type="entry name" value="FI08016P-RELATED"/>
    <property type="match status" value="1"/>
</dbReference>
<sequence>PNLVALLSGKFPADLPWNSSTDEDKPFDEYKFIWKKAAKKGCRTLFAEDAPKLALFNYLKGGFHKQPTDYYPRPFHIALDQEESVRQKFYCVGDRHESEITLSYLFDYMDAFKDRPHFAFTFNTRLTHDDINLAGVADNIYLKFLKRIKHSGNLNNSLVLFFSDHGIRYGDIRQANIGKLEERLPFIYWIFPKWFLKKHPEIVHNLKINKHRLSTPFDVHETLQNILTDGPLESYTSDPNKKGMSLFKVIPETRTCEDVGILPHWCTCQNTKSVSITDTTVKQVANFTISTINKDLSHLRNSNLCAILSLDKITKAEMFVSTKDILKYD</sequence>
<evidence type="ECO:0000313" key="1">
    <source>
        <dbReference type="EMBL" id="CAH1786915.1"/>
    </source>
</evidence>
<proteinExistence type="predicted"/>
<dbReference type="Proteomes" id="UP000749559">
    <property type="component" value="Unassembled WGS sequence"/>
</dbReference>
<comment type="caution">
    <text evidence="1">The sequence shown here is derived from an EMBL/GenBank/DDBJ whole genome shotgun (WGS) entry which is preliminary data.</text>
</comment>
<dbReference type="Gene3D" id="3.40.720.10">
    <property type="entry name" value="Alkaline Phosphatase, subunit A"/>
    <property type="match status" value="1"/>
</dbReference>
<reference evidence="1" key="1">
    <citation type="submission" date="2022-03" db="EMBL/GenBank/DDBJ databases">
        <authorList>
            <person name="Martin C."/>
        </authorList>
    </citation>
    <scope>NUCLEOTIDE SEQUENCE</scope>
</reference>
<organism evidence="1 2">
    <name type="scientific">Owenia fusiformis</name>
    <name type="common">Polychaete worm</name>
    <dbReference type="NCBI Taxonomy" id="6347"/>
    <lineage>
        <taxon>Eukaryota</taxon>
        <taxon>Metazoa</taxon>
        <taxon>Spiralia</taxon>
        <taxon>Lophotrochozoa</taxon>
        <taxon>Annelida</taxon>
        <taxon>Polychaeta</taxon>
        <taxon>Sedentaria</taxon>
        <taxon>Canalipalpata</taxon>
        <taxon>Sabellida</taxon>
        <taxon>Oweniida</taxon>
        <taxon>Oweniidae</taxon>
        <taxon>Owenia</taxon>
    </lineage>
</organism>